<protein>
    <submittedName>
        <fullName evidence="2">Uncharacterized protein</fullName>
    </submittedName>
</protein>
<evidence type="ECO:0000313" key="3">
    <source>
        <dbReference type="Proteomes" id="UP000324222"/>
    </source>
</evidence>
<reference evidence="2 3" key="1">
    <citation type="submission" date="2019-05" db="EMBL/GenBank/DDBJ databases">
        <title>Another draft genome of Portunus trituberculatus and its Hox gene families provides insights of decapod evolution.</title>
        <authorList>
            <person name="Jeong J.-H."/>
            <person name="Song I."/>
            <person name="Kim S."/>
            <person name="Choi T."/>
            <person name="Kim D."/>
            <person name="Ryu S."/>
            <person name="Kim W."/>
        </authorList>
    </citation>
    <scope>NUCLEOTIDE SEQUENCE [LARGE SCALE GENOMIC DNA]</scope>
    <source>
        <tissue evidence="2">Muscle</tissue>
    </source>
</reference>
<dbReference type="AlphaFoldDB" id="A0A5B7IZ39"/>
<accession>A0A5B7IZ39</accession>
<organism evidence="2 3">
    <name type="scientific">Portunus trituberculatus</name>
    <name type="common">Swimming crab</name>
    <name type="synonym">Neptunus trituberculatus</name>
    <dbReference type="NCBI Taxonomy" id="210409"/>
    <lineage>
        <taxon>Eukaryota</taxon>
        <taxon>Metazoa</taxon>
        <taxon>Ecdysozoa</taxon>
        <taxon>Arthropoda</taxon>
        <taxon>Crustacea</taxon>
        <taxon>Multicrustacea</taxon>
        <taxon>Malacostraca</taxon>
        <taxon>Eumalacostraca</taxon>
        <taxon>Eucarida</taxon>
        <taxon>Decapoda</taxon>
        <taxon>Pleocyemata</taxon>
        <taxon>Brachyura</taxon>
        <taxon>Eubrachyura</taxon>
        <taxon>Portunoidea</taxon>
        <taxon>Portunidae</taxon>
        <taxon>Portuninae</taxon>
        <taxon>Portunus</taxon>
    </lineage>
</organism>
<name>A0A5B7IZ39_PORTR</name>
<keyword evidence="3" id="KW-1185">Reference proteome</keyword>
<proteinExistence type="predicted"/>
<sequence>MMVRALLYTRNFIGGRITEEGENITIPKGLDHPLAGPDILPLLPVPLQTSSNLQRHLRSVPSKSPDGPLSSHGRLLESERNR</sequence>
<dbReference type="Proteomes" id="UP000324222">
    <property type="component" value="Unassembled WGS sequence"/>
</dbReference>
<comment type="caution">
    <text evidence="2">The sequence shown here is derived from an EMBL/GenBank/DDBJ whole genome shotgun (WGS) entry which is preliminary data.</text>
</comment>
<feature type="region of interest" description="Disordered" evidence="1">
    <location>
        <begin position="52"/>
        <end position="82"/>
    </location>
</feature>
<gene>
    <name evidence="2" type="ORF">E2C01_080723</name>
</gene>
<dbReference type="EMBL" id="VSRR010069989">
    <property type="protein sequence ID" value="MPC85918.1"/>
    <property type="molecule type" value="Genomic_DNA"/>
</dbReference>
<evidence type="ECO:0000313" key="2">
    <source>
        <dbReference type="EMBL" id="MPC85918.1"/>
    </source>
</evidence>
<evidence type="ECO:0000256" key="1">
    <source>
        <dbReference type="SAM" id="MobiDB-lite"/>
    </source>
</evidence>